<sequence>MKLYPIIFACSILAMFSACDKQNLDPYHGVNNIYFMWSAEKVSQNNSNLVDSSVVSFGFSLPTLTDSVFVLPIKTQGQIFPYDRKVGIRLGANTTAILHEDYDFNIDSVVIPANQVVANLPIRFHRTAAMKQDSVVLEFELFENENFQTTMHTVITNVATGATRSFVKYKIFVTDLVSQPRNWLSGTFGKFSQLKFYFICETLGITPLEFINIQEIPLFNSYGVLIQRKLNDLKREGKTVYEADGSEMTMGTQSNS</sequence>
<reference evidence="2 3" key="1">
    <citation type="submission" date="2018-06" db="EMBL/GenBank/DDBJ databases">
        <title>Genomic Encyclopedia of Archaeal and Bacterial Type Strains, Phase II (KMG-II): from individual species to whole genera.</title>
        <authorList>
            <person name="Goeker M."/>
        </authorList>
    </citation>
    <scope>NUCLEOTIDE SEQUENCE [LARGE SCALE GENOMIC DNA]</scope>
    <source>
        <strain evidence="2 3">DSM 23857</strain>
    </source>
</reference>
<evidence type="ECO:0000313" key="3">
    <source>
        <dbReference type="Proteomes" id="UP000249547"/>
    </source>
</evidence>
<dbReference type="EMBL" id="QLLL01000002">
    <property type="protein sequence ID" value="RAJ08494.1"/>
    <property type="molecule type" value="Genomic_DNA"/>
</dbReference>
<dbReference type="InterPro" id="IPR032299">
    <property type="entry name" value="DUF4843"/>
</dbReference>
<comment type="caution">
    <text evidence="2">The sequence shown here is derived from an EMBL/GenBank/DDBJ whole genome shotgun (WGS) entry which is preliminary data.</text>
</comment>
<evidence type="ECO:0000256" key="1">
    <source>
        <dbReference type="SAM" id="SignalP"/>
    </source>
</evidence>
<keyword evidence="1" id="KW-0732">Signal</keyword>
<evidence type="ECO:0000313" key="2">
    <source>
        <dbReference type="EMBL" id="RAJ08494.1"/>
    </source>
</evidence>
<dbReference type="AlphaFoldDB" id="A0A327QXN8"/>
<keyword evidence="3" id="KW-1185">Reference proteome</keyword>
<feature type="signal peptide" evidence="1">
    <location>
        <begin position="1"/>
        <end position="20"/>
    </location>
</feature>
<dbReference type="PROSITE" id="PS51257">
    <property type="entry name" value="PROKAR_LIPOPROTEIN"/>
    <property type="match status" value="1"/>
</dbReference>
<dbReference type="RefSeq" id="WP_111596641.1">
    <property type="nucleotide sequence ID" value="NZ_QLLL01000002.1"/>
</dbReference>
<accession>A0A327QXN8</accession>
<protein>
    <submittedName>
        <fullName evidence="2">Uncharacterized protein DUF4843</fullName>
    </submittedName>
</protein>
<dbReference type="Proteomes" id="UP000249547">
    <property type="component" value="Unassembled WGS sequence"/>
</dbReference>
<dbReference type="Pfam" id="PF16132">
    <property type="entry name" value="DUF4843"/>
    <property type="match status" value="1"/>
</dbReference>
<feature type="chain" id="PRO_5016394575" evidence="1">
    <location>
        <begin position="21"/>
        <end position="256"/>
    </location>
</feature>
<proteinExistence type="predicted"/>
<dbReference type="OrthoDB" id="1096291at2"/>
<organism evidence="2 3">
    <name type="scientific">Chitinophaga skermanii</name>
    <dbReference type="NCBI Taxonomy" id="331697"/>
    <lineage>
        <taxon>Bacteria</taxon>
        <taxon>Pseudomonadati</taxon>
        <taxon>Bacteroidota</taxon>
        <taxon>Chitinophagia</taxon>
        <taxon>Chitinophagales</taxon>
        <taxon>Chitinophagaceae</taxon>
        <taxon>Chitinophaga</taxon>
    </lineage>
</organism>
<gene>
    <name evidence="2" type="ORF">LX64_01146</name>
</gene>
<name>A0A327QXN8_9BACT</name>